<dbReference type="GO" id="GO:0034359">
    <property type="term" value="C:mature chylomicron"/>
    <property type="evidence" value="ECO:0007669"/>
    <property type="project" value="TreeGrafter"/>
</dbReference>
<evidence type="ECO:0000256" key="11">
    <source>
        <dbReference type="ARBA" id="ARBA00022710"/>
    </source>
</evidence>
<sequence length="121" mass="13691">QSFDLSVKAQYKKNKDRHAVAFPLGAFYEFLHQHVNSLDGQFEKIRDNALRALTPSLELPALHIPRNQLEFSLPDIKEMSAINNNIFIPAMGNFTYDFSFKSSVITLNTNAGLYNQSDIVA</sequence>
<dbReference type="GO" id="GO:0008203">
    <property type="term" value="P:cholesterol metabolic process"/>
    <property type="evidence" value="ECO:0007669"/>
    <property type="project" value="UniProtKB-KW"/>
</dbReference>
<keyword evidence="7" id="KW-0964">Secreted</keyword>
<evidence type="ECO:0000256" key="5">
    <source>
        <dbReference type="ARBA" id="ARBA00022490"/>
    </source>
</evidence>
<evidence type="ECO:0000256" key="7">
    <source>
        <dbReference type="ARBA" id="ARBA00022525"/>
    </source>
</evidence>
<feature type="non-terminal residue" evidence="17">
    <location>
        <position position="121"/>
    </location>
</feature>
<dbReference type="GO" id="GO:0050750">
    <property type="term" value="F:low-density lipoprotein particle receptor binding"/>
    <property type="evidence" value="ECO:0007669"/>
    <property type="project" value="TreeGrafter"/>
</dbReference>
<dbReference type="GO" id="GO:0006642">
    <property type="term" value="P:triglyceride mobilization"/>
    <property type="evidence" value="ECO:0007669"/>
    <property type="project" value="TreeGrafter"/>
</dbReference>
<evidence type="ECO:0000313" key="17">
    <source>
        <dbReference type="EMBL" id="AHD25967.1"/>
    </source>
</evidence>
<dbReference type="GO" id="GO:0120020">
    <property type="term" value="F:cholesterol transfer activity"/>
    <property type="evidence" value="ECO:0007669"/>
    <property type="project" value="TreeGrafter"/>
</dbReference>
<dbReference type="AlphaFoldDB" id="V9XR00"/>
<evidence type="ECO:0000256" key="8">
    <source>
        <dbReference type="ARBA" id="ARBA00022548"/>
    </source>
</evidence>
<dbReference type="GO" id="GO:0034361">
    <property type="term" value="C:very-low-density lipoprotein particle"/>
    <property type="evidence" value="ECO:0007669"/>
    <property type="project" value="UniProtKB-KW"/>
</dbReference>
<reference evidence="17" key="1">
    <citation type="journal article" date="2013" name="Mol. Ecol.">
        <title>Using biogeographical history to inform conservation: the case of Preble's meadow jumping mouse.</title>
        <authorList>
            <person name="Malaney J.L."/>
            <person name="Cook J.A."/>
        </authorList>
    </citation>
    <scope>NUCLEOTIDE SEQUENCE</scope>
    <source>
        <strain evidence="17">NK.62043</strain>
    </source>
</reference>
<dbReference type="PANTHER" id="PTHR13769:SF1">
    <property type="entry name" value="APOLIPOPROTEIN B-100"/>
    <property type="match status" value="1"/>
</dbReference>
<dbReference type="GO" id="GO:0030301">
    <property type="term" value="P:cholesterol transport"/>
    <property type="evidence" value="ECO:0007669"/>
    <property type="project" value="TreeGrafter"/>
</dbReference>
<keyword evidence="12" id="KW-0445">Lipid transport</keyword>
<keyword evidence="11" id="KW-0427">LDL</keyword>
<evidence type="ECO:0000256" key="1">
    <source>
        <dbReference type="ARBA" id="ARBA00004496"/>
    </source>
</evidence>
<evidence type="ECO:0000256" key="6">
    <source>
        <dbReference type="ARBA" id="ARBA00022513"/>
    </source>
</evidence>
<keyword evidence="16" id="KW-0850">VLDL</keyword>
<evidence type="ECO:0000256" key="2">
    <source>
        <dbReference type="ARBA" id="ARBA00004502"/>
    </source>
</evidence>
<keyword evidence="13" id="KW-0443">Lipid metabolism</keyword>
<dbReference type="GO" id="GO:0005737">
    <property type="term" value="C:cytoplasm"/>
    <property type="evidence" value="ECO:0007669"/>
    <property type="project" value="UniProtKB-SubCell"/>
</dbReference>
<keyword evidence="5" id="KW-0963">Cytoplasm</keyword>
<evidence type="ECO:0000256" key="3">
    <source>
        <dbReference type="ARBA" id="ARBA00004613"/>
    </source>
</evidence>
<dbReference type="EMBL" id="KF440714">
    <property type="protein sequence ID" value="AHD25967.1"/>
    <property type="molecule type" value="Genomic_DNA"/>
</dbReference>
<evidence type="ECO:0000256" key="15">
    <source>
        <dbReference type="ARBA" id="ARBA00023221"/>
    </source>
</evidence>
<keyword evidence="6" id="KW-0162">Chylomicron</keyword>
<keyword evidence="17" id="KW-0449">Lipoprotein</keyword>
<dbReference type="GO" id="GO:0008201">
    <property type="term" value="F:heparin binding"/>
    <property type="evidence" value="ECO:0007669"/>
    <property type="project" value="UniProtKB-KW"/>
</dbReference>
<evidence type="ECO:0000256" key="12">
    <source>
        <dbReference type="ARBA" id="ARBA00023055"/>
    </source>
</evidence>
<evidence type="ECO:0000256" key="10">
    <source>
        <dbReference type="ARBA" id="ARBA00022677"/>
    </source>
</evidence>
<organism evidence="17">
    <name type="scientific">Zapus hudsonius americanus</name>
    <dbReference type="NCBI Taxonomy" id="1440125"/>
    <lineage>
        <taxon>Eukaryota</taxon>
        <taxon>Metazoa</taxon>
        <taxon>Chordata</taxon>
        <taxon>Craniata</taxon>
        <taxon>Vertebrata</taxon>
        <taxon>Euteleostomi</taxon>
        <taxon>Mammalia</taxon>
        <taxon>Eutheria</taxon>
        <taxon>Euarchontoglires</taxon>
        <taxon>Glires</taxon>
        <taxon>Rodentia</taxon>
        <taxon>Myomorpha</taxon>
        <taxon>Dipodoidea</taxon>
        <taxon>Dipodidae</taxon>
        <taxon>Zapodinae</taxon>
        <taxon>Zapus</taxon>
    </lineage>
</organism>
<keyword evidence="9" id="KW-0358">Heparin-binding</keyword>
<dbReference type="GO" id="GO:0034362">
    <property type="term" value="C:low-density lipoprotein particle"/>
    <property type="evidence" value="ECO:0007669"/>
    <property type="project" value="UniProtKB-KW"/>
</dbReference>
<keyword evidence="8" id="KW-0153">Cholesterol metabolism</keyword>
<dbReference type="InterPro" id="IPR052418">
    <property type="entry name" value="Apolipoprotein_B"/>
</dbReference>
<name>V9XR00_ZAPHU</name>
<protein>
    <submittedName>
        <fullName evidence="17">Apolipoprotein B</fullName>
    </submittedName>
</protein>
<evidence type="ECO:0000256" key="14">
    <source>
        <dbReference type="ARBA" id="ARBA00023166"/>
    </source>
</evidence>
<keyword evidence="10" id="KW-0551">Lipid droplet</keyword>
<proteinExistence type="predicted"/>
<keyword evidence="15" id="KW-0753">Steroid metabolism</keyword>
<comment type="subcellular location">
    <subcellularLocation>
        <location evidence="1">Cytoplasm</location>
    </subcellularLocation>
    <subcellularLocation>
        <location evidence="2">Lipid droplet</location>
    </subcellularLocation>
    <subcellularLocation>
        <location evidence="3">Secreted</location>
    </subcellularLocation>
</comment>
<dbReference type="GO" id="GO:0042632">
    <property type="term" value="P:cholesterol homeostasis"/>
    <property type="evidence" value="ECO:0007669"/>
    <property type="project" value="TreeGrafter"/>
</dbReference>
<dbReference type="GO" id="GO:0005811">
    <property type="term" value="C:lipid droplet"/>
    <property type="evidence" value="ECO:0007669"/>
    <property type="project" value="UniProtKB-SubCell"/>
</dbReference>
<evidence type="ECO:0000256" key="4">
    <source>
        <dbReference type="ARBA" id="ARBA00022448"/>
    </source>
</evidence>
<keyword evidence="4" id="KW-0813">Transport</keyword>
<evidence type="ECO:0000256" key="13">
    <source>
        <dbReference type="ARBA" id="ARBA00023098"/>
    </source>
</evidence>
<keyword evidence="14" id="KW-1207">Sterol metabolism</keyword>
<accession>V9XR00</accession>
<gene>
    <name evidence="17" type="primary">ApoB</name>
</gene>
<dbReference type="PANTHER" id="PTHR13769">
    <property type="entry name" value="APOLIPOPROTEIN B"/>
    <property type="match status" value="1"/>
</dbReference>
<evidence type="ECO:0000256" key="9">
    <source>
        <dbReference type="ARBA" id="ARBA00022674"/>
    </source>
</evidence>
<feature type="non-terminal residue" evidence="17">
    <location>
        <position position="1"/>
    </location>
</feature>
<dbReference type="GO" id="GO:0042953">
    <property type="term" value="P:lipoprotein transport"/>
    <property type="evidence" value="ECO:0007669"/>
    <property type="project" value="TreeGrafter"/>
</dbReference>
<evidence type="ECO:0000256" key="16">
    <source>
        <dbReference type="ARBA" id="ARBA00023313"/>
    </source>
</evidence>